<keyword evidence="2" id="KW-1185">Reference proteome</keyword>
<dbReference type="Gramene" id="HORVU.MOREX.r3.1HG0088840.1">
    <property type="protein sequence ID" value="HORVU.MOREX.r3.1HG0088840.1.CDS1"/>
    <property type="gene ID" value="HORVU.MOREX.r3.1HG0088840"/>
</dbReference>
<reference evidence="2" key="1">
    <citation type="journal article" date="2012" name="Nature">
        <title>A physical, genetic and functional sequence assembly of the barley genome.</title>
        <authorList>
            <consortium name="The International Barley Genome Sequencing Consortium"/>
            <person name="Mayer K.F."/>
            <person name="Waugh R."/>
            <person name="Brown J.W."/>
            <person name="Schulman A."/>
            <person name="Langridge P."/>
            <person name="Platzer M."/>
            <person name="Fincher G.B."/>
            <person name="Muehlbauer G.J."/>
            <person name="Sato K."/>
            <person name="Close T.J."/>
            <person name="Wise R.P."/>
            <person name="Stein N."/>
        </authorList>
    </citation>
    <scope>NUCLEOTIDE SEQUENCE [LARGE SCALE GENOMIC DNA]</scope>
    <source>
        <strain evidence="2">cv. Morex</strain>
    </source>
</reference>
<protein>
    <submittedName>
        <fullName evidence="1">Uncharacterized protein</fullName>
    </submittedName>
</protein>
<accession>A0A8I6WLU4</accession>
<proteinExistence type="predicted"/>
<sequence>MYLYTLGKYQVAWVEKLNAAGGSDSTPLVILTSFCIISGHFNYCFKKREEILLVLKERSCISVPFFALRAGKAKHGNKIS</sequence>
<dbReference type="AlphaFoldDB" id="A0A8I6WLU4"/>
<dbReference type="Proteomes" id="UP000011116">
    <property type="component" value="Chromosome 1H"/>
</dbReference>
<reference evidence="1" key="3">
    <citation type="submission" date="2022-01" db="UniProtKB">
        <authorList>
            <consortium name="EnsemblPlants"/>
        </authorList>
    </citation>
    <scope>IDENTIFICATION</scope>
    <source>
        <strain evidence="1">subsp. vulgare</strain>
    </source>
</reference>
<name>A0A8I6WLU4_HORVV</name>
<reference evidence="1" key="2">
    <citation type="submission" date="2020-10" db="EMBL/GenBank/DDBJ databases">
        <authorList>
            <person name="Scholz U."/>
            <person name="Mascher M."/>
            <person name="Fiebig A."/>
        </authorList>
    </citation>
    <scope>NUCLEOTIDE SEQUENCE [LARGE SCALE GENOMIC DNA]</scope>
    <source>
        <strain evidence="1">cv. Morex</strain>
    </source>
</reference>
<organism evidence="1 2">
    <name type="scientific">Hordeum vulgare subsp. vulgare</name>
    <name type="common">Domesticated barley</name>
    <dbReference type="NCBI Taxonomy" id="112509"/>
    <lineage>
        <taxon>Eukaryota</taxon>
        <taxon>Viridiplantae</taxon>
        <taxon>Streptophyta</taxon>
        <taxon>Embryophyta</taxon>
        <taxon>Tracheophyta</taxon>
        <taxon>Spermatophyta</taxon>
        <taxon>Magnoliopsida</taxon>
        <taxon>Liliopsida</taxon>
        <taxon>Poales</taxon>
        <taxon>Poaceae</taxon>
        <taxon>BOP clade</taxon>
        <taxon>Pooideae</taxon>
        <taxon>Triticodae</taxon>
        <taxon>Triticeae</taxon>
        <taxon>Hordeinae</taxon>
        <taxon>Hordeum</taxon>
    </lineage>
</organism>
<dbReference type="EnsemblPlants" id="HORVU.MOREX.r3.1HG0088840.1">
    <property type="protein sequence ID" value="HORVU.MOREX.r3.1HG0088840.1.CDS1"/>
    <property type="gene ID" value="HORVU.MOREX.r3.1HG0088840"/>
</dbReference>
<evidence type="ECO:0000313" key="1">
    <source>
        <dbReference type="EnsemblPlants" id="HORVU.MOREX.r3.1HG0088840.1.CDS1"/>
    </source>
</evidence>
<evidence type="ECO:0000313" key="2">
    <source>
        <dbReference type="Proteomes" id="UP000011116"/>
    </source>
</evidence>
<dbReference type="Gramene" id="HORVU.MOREX.r2.1HG0073080.1">
    <property type="protein sequence ID" value="HORVU.MOREX.r2.1HG0073080.1.CDS.1"/>
    <property type="gene ID" value="HORVU.MOREX.r2.1HG0073080"/>
</dbReference>